<evidence type="ECO:0000313" key="1">
    <source>
        <dbReference type="EMBL" id="KAK9671108.1"/>
    </source>
</evidence>
<dbReference type="AlphaFoldDB" id="A0AAW1H4K1"/>
<gene>
    <name evidence="1" type="ORF">RND81_12G007600</name>
</gene>
<proteinExistence type="predicted"/>
<protein>
    <submittedName>
        <fullName evidence="1">Uncharacterized protein</fullName>
    </submittedName>
</protein>
<evidence type="ECO:0000313" key="2">
    <source>
        <dbReference type="Proteomes" id="UP001443914"/>
    </source>
</evidence>
<organism evidence="1 2">
    <name type="scientific">Saponaria officinalis</name>
    <name type="common">Common soapwort</name>
    <name type="synonym">Lychnis saponaria</name>
    <dbReference type="NCBI Taxonomy" id="3572"/>
    <lineage>
        <taxon>Eukaryota</taxon>
        <taxon>Viridiplantae</taxon>
        <taxon>Streptophyta</taxon>
        <taxon>Embryophyta</taxon>
        <taxon>Tracheophyta</taxon>
        <taxon>Spermatophyta</taxon>
        <taxon>Magnoliopsida</taxon>
        <taxon>eudicotyledons</taxon>
        <taxon>Gunneridae</taxon>
        <taxon>Pentapetalae</taxon>
        <taxon>Caryophyllales</taxon>
        <taxon>Caryophyllaceae</taxon>
        <taxon>Caryophylleae</taxon>
        <taxon>Saponaria</taxon>
    </lineage>
</organism>
<reference evidence="1" key="1">
    <citation type="submission" date="2024-03" db="EMBL/GenBank/DDBJ databases">
        <title>WGS assembly of Saponaria officinalis var. Norfolk2.</title>
        <authorList>
            <person name="Jenkins J."/>
            <person name="Shu S."/>
            <person name="Grimwood J."/>
            <person name="Barry K."/>
            <person name="Goodstein D."/>
            <person name="Schmutz J."/>
            <person name="Leebens-Mack J."/>
            <person name="Osbourn A."/>
        </authorList>
    </citation>
    <scope>NUCLEOTIDE SEQUENCE [LARGE SCALE GENOMIC DNA]</scope>
    <source>
        <strain evidence="1">JIC</strain>
    </source>
</reference>
<accession>A0AAW1H4K1</accession>
<dbReference type="EMBL" id="JBDFQZ010000012">
    <property type="protein sequence ID" value="KAK9671108.1"/>
    <property type="molecule type" value="Genomic_DNA"/>
</dbReference>
<keyword evidence="2" id="KW-1185">Reference proteome</keyword>
<dbReference type="Proteomes" id="UP001443914">
    <property type="component" value="Unassembled WGS sequence"/>
</dbReference>
<comment type="caution">
    <text evidence="1">The sequence shown here is derived from an EMBL/GenBank/DDBJ whole genome shotgun (WGS) entry which is preliminary data.</text>
</comment>
<sequence>MGGLGFRDLKVFNEAFLAKQLWRMFQENNSVAQRVFKAQYYKNSSILDAARGWSPSYTWRSLWGSKALLLEGLKWRVGDGRTIRVWDDAWLPGPSSSLVPTPQLNSDRELMVLDLICADTHDWNVNILEQVFE</sequence>
<name>A0AAW1H4K1_SAPOF</name>